<feature type="region of interest" description="Disordered" evidence="1">
    <location>
        <begin position="52"/>
        <end position="81"/>
    </location>
</feature>
<dbReference type="Proteomes" id="UP001064971">
    <property type="component" value="Chromosome"/>
</dbReference>
<keyword evidence="3" id="KW-1185">Reference proteome</keyword>
<organism evidence="2 3">
    <name type="scientific">Deinococcus aetherius</name>
    <dbReference type="NCBI Taxonomy" id="200252"/>
    <lineage>
        <taxon>Bacteria</taxon>
        <taxon>Thermotogati</taxon>
        <taxon>Deinococcota</taxon>
        <taxon>Deinococci</taxon>
        <taxon>Deinococcales</taxon>
        <taxon>Deinococcaceae</taxon>
        <taxon>Deinococcus</taxon>
    </lineage>
</organism>
<accession>A0ABM8AH28</accession>
<gene>
    <name evidence="2" type="ORF">DAETH_30780</name>
</gene>
<dbReference type="EMBL" id="AP026560">
    <property type="protein sequence ID" value="BDP43109.1"/>
    <property type="molecule type" value="Genomic_DNA"/>
</dbReference>
<reference evidence="2" key="1">
    <citation type="submission" date="2022-07" db="EMBL/GenBank/DDBJ databases">
        <title>Complete Genome Sequence of the Radioresistant Bacterium Deinococcus aetherius ST0316, Isolated from the Air Dust collected in Lower Stratosphere above Japan.</title>
        <authorList>
            <person name="Satoh K."/>
            <person name="Hagiwara K."/>
            <person name="Katsumata K."/>
            <person name="Kubo A."/>
            <person name="Yokobori S."/>
            <person name="Yamagishi A."/>
            <person name="Oono Y."/>
            <person name="Narumi I."/>
        </authorList>
    </citation>
    <scope>NUCLEOTIDE SEQUENCE</scope>
    <source>
        <strain evidence="2">ST0316</strain>
    </source>
</reference>
<name>A0ABM8AH28_9DEIO</name>
<feature type="compositionally biased region" description="Basic and acidic residues" evidence="1">
    <location>
        <begin position="69"/>
        <end position="81"/>
    </location>
</feature>
<evidence type="ECO:0000313" key="2">
    <source>
        <dbReference type="EMBL" id="BDP43109.1"/>
    </source>
</evidence>
<protein>
    <submittedName>
        <fullName evidence="2">Uncharacterized protein</fullName>
    </submittedName>
</protein>
<evidence type="ECO:0000313" key="3">
    <source>
        <dbReference type="Proteomes" id="UP001064971"/>
    </source>
</evidence>
<proteinExistence type="predicted"/>
<evidence type="ECO:0000256" key="1">
    <source>
        <dbReference type="SAM" id="MobiDB-lite"/>
    </source>
</evidence>
<sequence length="81" mass="8688">MLALGGNKVVGHAQQAHEFDVEARFLVCLAHRRLLQGLHELHLAARDAPAARLRGPPAEGEQNLTGIVEDQHADAHTGRAG</sequence>